<evidence type="ECO:0000313" key="2">
    <source>
        <dbReference type="EMBL" id="KAA8569820.1"/>
    </source>
</evidence>
<dbReference type="VEuPathDB" id="FungiDB:MFRU_064g00280"/>
<keyword evidence="3" id="KW-1185">Reference proteome</keyword>
<feature type="compositionally biased region" description="Basic residues" evidence="1">
    <location>
        <begin position="13"/>
        <end position="23"/>
    </location>
</feature>
<comment type="caution">
    <text evidence="2">The sequence shown here is derived from an EMBL/GenBank/DDBJ whole genome shotgun (WGS) entry which is preliminary data.</text>
</comment>
<dbReference type="EMBL" id="VICG01000007">
    <property type="protein sequence ID" value="KAA8569820.1"/>
    <property type="molecule type" value="Genomic_DNA"/>
</dbReference>
<reference evidence="2 3" key="1">
    <citation type="submission" date="2019-06" db="EMBL/GenBank/DDBJ databases">
        <title>Genome Sequence of the Brown Rot Fungal Pathogen Monilinia fructicola.</title>
        <authorList>
            <person name="De Miccolis Angelini R.M."/>
            <person name="Landi L."/>
            <person name="Abate D."/>
            <person name="Pollastro S."/>
            <person name="Romanazzi G."/>
            <person name="Faretra F."/>
        </authorList>
    </citation>
    <scope>NUCLEOTIDE SEQUENCE [LARGE SCALE GENOMIC DNA]</scope>
    <source>
        <strain evidence="2 3">Mfrc123</strain>
    </source>
</reference>
<accession>A0A5M9JMD3</accession>
<organism evidence="2 3">
    <name type="scientific">Monilinia fructicola</name>
    <name type="common">Brown rot fungus</name>
    <name type="synonym">Ciboria fructicola</name>
    <dbReference type="NCBI Taxonomy" id="38448"/>
    <lineage>
        <taxon>Eukaryota</taxon>
        <taxon>Fungi</taxon>
        <taxon>Dikarya</taxon>
        <taxon>Ascomycota</taxon>
        <taxon>Pezizomycotina</taxon>
        <taxon>Leotiomycetes</taxon>
        <taxon>Helotiales</taxon>
        <taxon>Sclerotiniaceae</taxon>
        <taxon>Monilinia</taxon>
    </lineage>
</organism>
<evidence type="ECO:0000313" key="3">
    <source>
        <dbReference type="Proteomes" id="UP000322873"/>
    </source>
</evidence>
<sequence>MSASTPHNYRPAPRPHLHHRQPRPRAPLNLPISLYADRFGIKSPGRSKSWLTPLDPLFPRNWENDQHGDSSKLLGDYQKSQLFCFTTRELKDLDAICDRPVKESTLTGGIMPLLRRDRWEDKPSTAWLRRESIPIFDALLLGPRRRVVESRYPPGSKIQKEFHTFHPRDEPWTFQRELEIAAERDRIFHGLMYEMDYMFTFSYSYENARDNDPPDNDPTFPVKSFGSSLGVTAINAWEMIVRKVPDAKWRLQTFINVGALEPILFHSDDLSDSERAAMIFRTATTVAHEVMHAISFYQALQRLGPQLFTNVREGYFEDEQLAELGWSWQWAIHGGIDGKKPSNSRTRRLLANFTERTFPSFTSKSFADSSHPVLIDPPISNYSDFYPIGVQFYEDVQNQDFWDLMVRGFGGRIFQYRTSKHGTRVTYDERRAQGGPFLVLKRDRLDPNLHAPYVAEDELLSSSIVGIKAQTTHTPTEKRLLGFVMKLVESARTGRDFWTTVDRQLQSVRDIIEILVRSYNNEQKGLDKDLGLLTTSIREVVELLVAAAANHEKMVGLLLERQRKHEDVEGGGVEGSGEDIFAKQALLAWNRGTRGFNREILDKFGAQFKFGELGRKLNVSYNILEKCQAVLFSPQPRGQGVSKYPLDQKEFDDLNEAATAIHAERDHVKGQYICHILGSDRFVGSFVKSGANLLTASSEVEKAGGVEKMRLAARRKSFLLAERGLQRLLWLSEEINHVSSGWESLFEEYITWGKEMVAKLNIRAREVLPDGNAQFAESMDVDRVLRRGATGGVSLKRPREQVEQMVEDEMEDVVFSDPKGTEESEILRQYKRQKMNMTPPGDMAPY</sequence>
<feature type="region of interest" description="Disordered" evidence="1">
    <location>
        <begin position="1"/>
        <end position="26"/>
    </location>
</feature>
<dbReference type="Proteomes" id="UP000322873">
    <property type="component" value="Unassembled WGS sequence"/>
</dbReference>
<proteinExistence type="predicted"/>
<evidence type="ECO:0000256" key="1">
    <source>
        <dbReference type="SAM" id="MobiDB-lite"/>
    </source>
</evidence>
<dbReference type="AlphaFoldDB" id="A0A5M9JMD3"/>
<gene>
    <name evidence="2" type="ORF">EYC84_002163</name>
</gene>
<protein>
    <submittedName>
        <fullName evidence="2">Uncharacterized protein</fullName>
    </submittedName>
</protein>
<name>A0A5M9JMD3_MONFR</name>